<evidence type="ECO:0000256" key="12">
    <source>
        <dbReference type="PIRSR" id="PIRSR006816-1"/>
    </source>
</evidence>
<dbReference type="GO" id="GO:0009055">
    <property type="term" value="F:electron transfer activity"/>
    <property type="evidence" value="ECO:0007669"/>
    <property type="project" value="UniProtKB-UniRule"/>
</dbReference>
<evidence type="ECO:0000256" key="5">
    <source>
        <dbReference type="ARBA" id="ARBA00022723"/>
    </source>
</evidence>
<evidence type="ECO:0000313" key="15">
    <source>
        <dbReference type="EMBL" id="OIN97143.1"/>
    </source>
</evidence>
<dbReference type="PANTHER" id="PTHR43513">
    <property type="entry name" value="DIHYDROOROTATE DEHYDROGENASE B (NAD(+)), ELECTRON TRANSFER SUBUNIT"/>
    <property type="match status" value="1"/>
</dbReference>
<comment type="function">
    <text evidence="11">Responsible for channeling the electrons from the oxidation of dihydroorotate from the FMN redox center in the PyrD type B subunit to the ultimate electron acceptor NAD(+).</text>
</comment>
<feature type="binding site" evidence="11 13">
    <location>
        <position position="269"/>
    </location>
    <ligand>
        <name>[2Fe-2S] cluster</name>
        <dbReference type="ChEBI" id="CHEBI:190135"/>
    </ligand>
</feature>
<evidence type="ECO:0000256" key="6">
    <source>
        <dbReference type="ARBA" id="ARBA00022827"/>
    </source>
</evidence>
<dbReference type="InterPro" id="IPR017927">
    <property type="entry name" value="FAD-bd_FR_type"/>
</dbReference>
<keyword evidence="2 11" id="KW-0813">Transport</keyword>
<dbReference type="Gene3D" id="2.10.240.10">
    <property type="entry name" value="Dihydroorotate dehydrogenase, electron transfer subunit"/>
    <property type="match status" value="1"/>
</dbReference>
<keyword evidence="8 11" id="KW-0249">Electron transport</keyword>
<evidence type="ECO:0000256" key="9">
    <source>
        <dbReference type="ARBA" id="ARBA00023004"/>
    </source>
</evidence>
<dbReference type="InterPro" id="IPR037117">
    <property type="entry name" value="Dihydroorotate_DH_ele_sf"/>
</dbReference>
<accession>A0A1J4SCM8</accession>
<comment type="subunit">
    <text evidence="11">Heterotetramer of 2 PyrK and 2 PyrD type B subunits.</text>
</comment>
<feature type="binding site" evidence="11 12">
    <location>
        <begin position="68"/>
        <end position="70"/>
    </location>
    <ligand>
        <name>FAD</name>
        <dbReference type="ChEBI" id="CHEBI:57692"/>
    </ligand>
</feature>
<evidence type="ECO:0000256" key="10">
    <source>
        <dbReference type="ARBA" id="ARBA00023014"/>
    </source>
</evidence>
<dbReference type="Gene3D" id="3.40.50.80">
    <property type="entry name" value="Nucleotide-binding domain of ferredoxin-NADP reductase (FNR) module"/>
    <property type="match status" value="1"/>
</dbReference>
<dbReference type="PROSITE" id="PS51384">
    <property type="entry name" value="FAD_FR"/>
    <property type="match status" value="1"/>
</dbReference>
<dbReference type="InterPro" id="IPR012165">
    <property type="entry name" value="Cyt_c3_hydrogenase_gsu"/>
</dbReference>
<dbReference type="Pfam" id="PF10418">
    <property type="entry name" value="DHODB_Fe-S_bind"/>
    <property type="match status" value="1"/>
</dbReference>
<feature type="binding site" evidence="11 13">
    <location>
        <position position="266"/>
    </location>
    <ligand>
        <name>[2Fe-2S] cluster</name>
        <dbReference type="ChEBI" id="CHEBI:190135"/>
    </ligand>
</feature>
<dbReference type="GO" id="GO:0051537">
    <property type="term" value="F:2 iron, 2 sulfur cluster binding"/>
    <property type="evidence" value="ECO:0007669"/>
    <property type="project" value="UniProtKB-KW"/>
</dbReference>
<sequence length="302" mass="33397">MVQIFKCRILENSRVGQNYFRMIFAAPQIARESRAGQFVHLRCTTSIDPLLRRPFSIHRMDRDKVEILYRVIGRGTAEIAKRKAGEIVDVMGPLGQGFEIPKGGEHSRAILIAGGIGVAPMVMLAEEIKKVRESKCLQCSDVTSEITESFGQRVRVLIGAKTKKELLCEKEFKKSGCEVKVATQDGSKGFKGLVTELLEQSLTTHNAPPARLADCQSLTRGSTRRTTIYACGPKEMLMKVAKITQKYNIPAQVSLEENMACGIGACYGCSVKTKNGYKLVCKDGPVFNADEIVWKDEYQPGS</sequence>
<dbReference type="InterPro" id="IPR019480">
    <property type="entry name" value="Dihydroorotate_DH_Fe-S-bd"/>
</dbReference>
<protein>
    <recommendedName>
        <fullName evidence="11">Dihydroorotate dehydrogenase B (NAD(+)), electron transfer subunit</fullName>
    </recommendedName>
    <alternativeName>
        <fullName evidence="11">Dihydroorotate oxidase B, electron transfer subunit</fullName>
    </alternativeName>
</protein>
<comment type="similarity">
    <text evidence="1 11">Belongs to the PyrK family.</text>
</comment>
<comment type="cofactor">
    <cofactor evidence="13">
        <name>[2Fe-2S] cluster</name>
        <dbReference type="ChEBI" id="CHEBI:190135"/>
    </cofactor>
    <text evidence="13">Binds 1 [2Fe-2S] cluster per subunit.</text>
</comment>
<evidence type="ECO:0000256" key="13">
    <source>
        <dbReference type="PIRSR" id="PIRSR006816-2"/>
    </source>
</evidence>
<keyword evidence="10 11" id="KW-0411">Iron-sulfur</keyword>
<dbReference type="SUPFAM" id="SSF52343">
    <property type="entry name" value="Ferredoxin reductase-like, C-terminal NADP-linked domain"/>
    <property type="match status" value="1"/>
</dbReference>
<evidence type="ECO:0000256" key="3">
    <source>
        <dbReference type="ARBA" id="ARBA00022630"/>
    </source>
</evidence>
<dbReference type="HAMAP" id="MF_01211">
    <property type="entry name" value="DHODB_Fe_S_bind"/>
    <property type="match status" value="1"/>
</dbReference>
<dbReference type="Gene3D" id="2.40.30.10">
    <property type="entry name" value="Translation factors"/>
    <property type="match status" value="1"/>
</dbReference>
<comment type="cofactor">
    <cofactor evidence="11">
        <name>[2Fe-2S] cluster</name>
        <dbReference type="ChEBI" id="CHEBI:190135"/>
    </cofactor>
    <text evidence="11">Binds 1 [2Fe-2S] cluster per subunit.</text>
</comment>
<dbReference type="PIRSF" id="PIRSF006816">
    <property type="entry name" value="Cyc3_hyd_g"/>
    <property type="match status" value="1"/>
</dbReference>
<evidence type="ECO:0000259" key="14">
    <source>
        <dbReference type="PROSITE" id="PS51384"/>
    </source>
</evidence>
<dbReference type="GO" id="GO:0050660">
    <property type="term" value="F:flavin adenine dinucleotide binding"/>
    <property type="evidence" value="ECO:0007669"/>
    <property type="project" value="InterPro"/>
</dbReference>
<dbReference type="CDD" id="cd06218">
    <property type="entry name" value="DHOD_e_trans"/>
    <property type="match status" value="1"/>
</dbReference>
<feature type="domain" description="FAD-binding FR-type" evidence="14">
    <location>
        <begin position="2"/>
        <end position="100"/>
    </location>
</feature>
<evidence type="ECO:0000256" key="1">
    <source>
        <dbReference type="ARBA" id="ARBA00006422"/>
    </source>
</evidence>
<name>A0A1J4SCM8_9BACT</name>
<feature type="binding site" evidence="11 13">
    <location>
        <position position="281"/>
    </location>
    <ligand>
        <name>[2Fe-2S] cluster</name>
        <dbReference type="ChEBI" id="CHEBI:190135"/>
    </ligand>
</feature>
<dbReference type="InterPro" id="IPR001433">
    <property type="entry name" value="OxRdtase_FAD/NAD-bd"/>
</dbReference>
<dbReference type="AlphaFoldDB" id="A0A1J4SCM8"/>
<keyword evidence="9 11" id="KW-0408">Iron</keyword>
<keyword evidence="7 11" id="KW-0665">Pyrimidine biosynthesis</keyword>
<keyword evidence="4 11" id="KW-0001">2Fe-2S</keyword>
<keyword evidence="3 11" id="KW-0285">Flavoprotein</keyword>
<keyword evidence="5 11" id="KW-0479">Metal-binding</keyword>
<evidence type="ECO:0000256" key="7">
    <source>
        <dbReference type="ARBA" id="ARBA00022975"/>
    </source>
</evidence>
<comment type="caution">
    <text evidence="15">The sequence shown here is derived from an EMBL/GenBank/DDBJ whole genome shotgun (WGS) entry which is preliminary data.</text>
</comment>
<organism evidence="15 16">
    <name type="scientific">Candidatus Desantisbacteria bacterium CG1_02_38_46</name>
    <dbReference type="NCBI Taxonomy" id="1817893"/>
    <lineage>
        <taxon>Bacteria</taxon>
        <taxon>Candidatus Desantisiibacteriota</taxon>
    </lineage>
</organism>
<evidence type="ECO:0000256" key="2">
    <source>
        <dbReference type="ARBA" id="ARBA00022448"/>
    </source>
</evidence>
<feature type="binding site" evidence="11 12">
    <location>
        <begin position="53"/>
        <end position="56"/>
    </location>
    <ligand>
        <name>FAD</name>
        <dbReference type="ChEBI" id="CHEBI:57692"/>
    </ligand>
</feature>
<feature type="binding site" evidence="11 13">
    <location>
        <position position="261"/>
    </location>
    <ligand>
        <name>[2Fe-2S] cluster</name>
        <dbReference type="ChEBI" id="CHEBI:190135"/>
    </ligand>
</feature>
<evidence type="ECO:0000256" key="8">
    <source>
        <dbReference type="ARBA" id="ARBA00022982"/>
    </source>
</evidence>
<dbReference type="STRING" id="1817893.AUJ66_04165"/>
<dbReference type="InterPro" id="IPR050353">
    <property type="entry name" value="PyrK_electron_transfer"/>
</dbReference>
<gene>
    <name evidence="11" type="primary">pyrK</name>
    <name evidence="15" type="ORF">AUJ66_04165</name>
</gene>
<comment type="cofactor">
    <cofactor evidence="11 12">
        <name>FAD</name>
        <dbReference type="ChEBI" id="CHEBI:57692"/>
    </cofactor>
    <text evidence="11 12">Binds 1 FAD per subunit.</text>
</comment>
<dbReference type="Pfam" id="PF00175">
    <property type="entry name" value="NAD_binding_1"/>
    <property type="match status" value="1"/>
</dbReference>
<dbReference type="Proteomes" id="UP000182278">
    <property type="component" value="Unassembled WGS sequence"/>
</dbReference>
<dbReference type="SUPFAM" id="SSF63380">
    <property type="entry name" value="Riboflavin synthase domain-like"/>
    <property type="match status" value="1"/>
</dbReference>
<reference evidence="15 16" key="1">
    <citation type="journal article" date="2016" name="Environ. Microbiol.">
        <title>Genomic resolution of a cold subsurface aquifer community provides metabolic insights for novel microbes adapted to high CO concentrations.</title>
        <authorList>
            <person name="Probst A.J."/>
            <person name="Castelle C.J."/>
            <person name="Singh A."/>
            <person name="Brown C.T."/>
            <person name="Anantharaman K."/>
            <person name="Sharon I."/>
            <person name="Hug L.A."/>
            <person name="Burstein D."/>
            <person name="Emerson J.B."/>
            <person name="Thomas B.C."/>
            <person name="Banfield J.F."/>
        </authorList>
    </citation>
    <scope>NUCLEOTIDE SEQUENCE [LARGE SCALE GENOMIC DNA]</scope>
    <source>
        <strain evidence="15">CG1_02_38_46</strain>
    </source>
</reference>
<dbReference type="PRINTS" id="PR00406">
    <property type="entry name" value="CYTB5RDTASE"/>
</dbReference>
<dbReference type="GO" id="GO:0046872">
    <property type="term" value="F:metal ion binding"/>
    <property type="evidence" value="ECO:0007669"/>
    <property type="project" value="UniProtKB-KW"/>
</dbReference>
<dbReference type="EMBL" id="MNUO01000062">
    <property type="protein sequence ID" value="OIN97143.1"/>
    <property type="molecule type" value="Genomic_DNA"/>
</dbReference>
<dbReference type="InterPro" id="IPR017938">
    <property type="entry name" value="Riboflavin_synthase-like_b-brl"/>
</dbReference>
<feature type="binding site" evidence="11 12">
    <location>
        <begin position="75"/>
        <end position="76"/>
    </location>
    <ligand>
        <name>FAD</name>
        <dbReference type="ChEBI" id="CHEBI:57692"/>
    </ligand>
</feature>
<dbReference type="GO" id="GO:0044205">
    <property type="term" value="P:'de novo' UMP biosynthetic process"/>
    <property type="evidence" value="ECO:0007669"/>
    <property type="project" value="UniProtKB-UniRule"/>
</dbReference>
<dbReference type="InterPro" id="IPR023455">
    <property type="entry name" value="Dihydroorotate_DHASE_ETsu"/>
</dbReference>
<keyword evidence="6 11" id="KW-0274">FAD</keyword>
<evidence type="ECO:0000256" key="4">
    <source>
        <dbReference type="ARBA" id="ARBA00022714"/>
    </source>
</evidence>
<dbReference type="InterPro" id="IPR039261">
    <property type="entry name" value="FNR_nucleotide-bd"/>
</dbReference>
<evidence type="ECO:0000313" key="16">
    <source>
        <dbReference type="Proteomes" id="UP000182278"/>
    </source>
</evidence>
<dbReference type="UniPathway" id="UPA00070">
    <property type="reaction ID" value="UER00945"/>
</dbReference>
<dbReference type="PANTHER" id="PTHR43513:SF3">
    <property type="entry name" value="DIHYDROOROTATE DEHYDROGENASE B (NAD(+)), ELECTRON TRANSFER SUBUNIT-RELATED"/>
    <property type="match status" value="1"/>
</dbReference>
<comment type="pathway">
    <text evidence="11">Pyrimidine metabolism; UMP biosynthesis via de novo pathway; orotate from (S)-dihydroorotate (NAD(+) route): step 1/1.</text>
</comment>
<dbReference type="GO" id="GO:0016491">
    <property type="term" value="F:oxidoreductase activity"/>
    <property type="evidence" value="ECO:0007669"/>
    <property type="project" value="InterPro"/>
</dbReference>
<evidence type="ECO:0000256" key="11">
    <source>
        <dbReference type="HAMAP-Rule" id="MF_01211"/>
    </source>
</evidence>
<proteinExistence type="inferred from homology"/>